<reference evidence="2 3" key="1">
    <citation type="submission" date="2014-10" db="EMBL/GenBank/DDBJ databases">
        <title>Draft genome of the hookworm Ancylostoma caninum.</title>
        <authorList>
            <person name="Mitreva M."/>
        </authorList>
    </citation>
    <scope>NUCLEOTIDE SEQUENCE [LARGE SCALE GENOMIC DNA]</scope>
    <source>
        <strain evidence="2 3">Baltimore</strain>
    </source>
</reference>
<protein>
    <submittedName>
        <fullName evidence="2">Uncharacterized protein</fullName>
    </submittedName>
</protein>
<proteinExistence type="predicted"/>
<keyword evidence="3" id="KW-1185">Reference proteome</keyword>
<dbReference type="Proteomes" id="UP000252519">
    <property type="component" value="Unassembled WGS sequence"/>
</dbReference>
<dbReference type="OrthoDB" id="10536665at2759"/>
<dbReference type="AlphaFoldDB" id="A0A368GBF8"/>
<evidence type="ECO:0000256" key="1">
    <source>
        <dbReference type="SAM" id="MobiDB-lite"/>
    </source>
</evidence>
<gene>
    <name evidence="2" type="ORF">ANCCAN_12284</name>
</gene>
<dbReference type="PANTHER" id="PTHR35015">
    <property type="entry name" value="PROTEIN CBR-OSM-7-RELATED"/>
    <property type="match status" value="1"/>
</dbReference>
<sequence length="140" mass="16563">MTELLYVTEQFSVEEETDEHPSRSREPTEEYCDEYEQHFSFYCVGEIDRTGQHEERVSKFCPSYKAACPNKQITTSVSLTTWPRNPFAKTTALRAPAAAAQEEVEESEELTSEEEELERKEEYYKELKVFFCYIRTYAFY</sequence>
<organism evidence="2 3">
    <name type="scientific">Ancylostoma caninum</name>
    <name type="common">Dog hookworm</name>
    <dbReference type="NCBI Taxonomy" id="29170"/>
    <lineage>
        <taxon>Eukaryota</taxon>
        <taxon>Metazoa</taxon>
        <taxon>Ecdysozoa</taxon>
        <taxon>Nematoda</taxon>
        <taxon>Chromadorea</taxon>
        <taxon>Rhabditida</taxon>
        <taxon>Rhabditina</taxon>
        <taxon>Rhabditomorpha</taxon>
        <taxon>Strongyloidea</taxon>
        <taxon>Ancylostomatidae</taxon>
        <taxon>Ancylostomatinae</taxon>
        <taxon>Ancylostoma</taxon>
    </lineage>
</organism>
<name>A0A368GBF8_ANCCA</name>
<evidence type="ECO:0000313" key="2">
    <source>
        <dbReference type="EMBL" id="RCN41743.1"/>
    </source>
</evidence>
<accession>A0A368GBF8</accession>
<dbReference type="GO" id="GO:0045747">
    <property type="term" value="P:positive regulation of Notch signaling pathway"/>
    <property type="evidence" value="ECO:0007669"/>
    <property type="project" value="TreeGrafter"/>
</dbReference>
<dbReference type="GO" id="GO:0005112">
    <property type="term" value="F:Notch binding"/>
    <property type="evidence" value="ECO:0007669"/>
    <property type="project" value="TreeGrafter"/>
</dbReference>
<evidence type="ECO:0000313" key="3">
    <source>
        <dbReference type="Proteomes" id="UP000252519"/>
    </source>
</evidence>
<dbReference type="GO" id="GO:0005615">
    <property type="term" value="C:extracellular space"/>
    <property type="evidence" value="ECO:0007669"/>
    <property type="project" value="TreeGrafter"/>
</dbReference>
<feature type="region of interest" description="Disordered" evidence="1">
    <location>
        <begin position="95"/>
        <end position="115"/>
    </location>
</feature>
<dbReference type="EMBL" id="JOJR01000223">
    <property type="protein sequence ID" value="RCN41743.1"/>
    <property type="molecule type" value="Genomic_DNA"/>
</dbReference>
<feature type="compositionally biased region" description="Acidic residues" evidence="1">
    <location>
        <begin position="102"/>
        <end position="115"/>
    </location>
</feature>
<comment type="caution">
    <text evidence="2">The sequence shown here is derived from an EMBL/GenBank/DDBJ whole genome shotgun (WGS) entry which is preliminary data.</text>
</comment>
<dbReference type="PANTHER" id="PTHR35015:SF4">
    <property type="entry name" value="PROTEIN CBR-OSM-7"/>
    <property type="match status" value="1"/>
</dbReference>
<dbReference type="InterPro" id="IPR053124">
    <property type="entry name" value="Notch_signaling_modulators"/>
</dbReference>